<dbReference type="Proteomes" id="UP001651690">
    <property type="component" value="Unassembled WGS sequence"/>
</dbReference>
<dbReference type="RefSeq" id="WP_255058209.1">
    <property type="nucleotide sequence ID" value="NZ_JANDBD010000001.1"/>
</dbReference>
<evidence type="ECO:0000313" key="3">
    <source>
        <dbReference type="Proteomes" id="UP001651690"/>
    </source>
</evidence>
<reference evidence="2 3" key="1">
    <citation type="submission" date="2022-06" db="EMBL/GenBank/DDBJ databases">
        <title>Mycolicibacterium sp. CAU 1645 isolated from seawater.</title>
        <authorList>
            <person name="Kim W."/>
        </authorList>
    </citation>
    <scope>NUCLEOTIDE SEQUENCE [LARGE SCALE GENOMIC DNA]</scope>
    <source>
        <strain evidence="2 3">CAU 1645</strain>
    </source>
</reference>
<organism evidence="2 3">
    <name type="scientific">Mycolicibacterium arenosum</name>
    <dbReference type="NCBI Taxonomy" id="2952157"/>
    <lineage>
        <taxon>Bacteria</taxon>
        <taxon>Bacillati</taxon>
        <taxon>Actinomycetota</taxon>
        <taxon>Actinomycetes</taxon>
        <taxon>Mycobacteriales</taxon>
        <taxon>Mycobacteriaceae</taxon>
        <taxon>Mycolicibacterium</taxon>
    </lineage>
</organism>
<accession>A0ABT1LWF6</accession>
<sequence>MIVNGLALLPLRQAEMEPFQSRRQGRTPDAPERNRNQHASHVLEQIDRVSQQISAAKAEYPSDESGAIVTALGPNLDDPNVSRQIITDSPGGELLVSDQGRVVFRVEDDLAGLRAKATAYANEDTKGEIPDTAISLPALMRSRWQRSPT</sequence>
<keyword evidence="3" id="KW-1185">Reference proteome</keyword>
<name>A0ABT1LWF6_9MYCO</name>
<evidence type="ECO:0000256" key="1">
    <source>
        <dbReference type="SAM" id="MobiDB-lite"/>
    </source>
</evidence>
<protein>
    <submittedName>
        <fullName evidence="2">Uncharacterized protein</fullName>
    </submittedName>
</protein>
<comment type="caution">
    <text evidence="2">The sequence shown here is derived from an EMBL/GenBank/DDBJ whole genome shotgun (WGS) entry which is preliminary data.</text>
</comment>
<evidence type="ECO:0000313" key="2">
    <source>
        <dbReference type="EMBL" id="MCP9271236.1"/>
    </source>
</evidence>
<proteinExistence type="predicted"/>
<dbReference type="EMBL" id="JANDBD010000001">
    <property type="protein sequence ID" value="MCP9271236.1"/>
    <property type="molecule type" value="Genomic_DNA"/>
</dbReference>
<feature type="region of interest" description="Disordered" evidence="1">
    <location>
        <begin position="17"/>
        <end position="40"/>
    </location>
</feature>
<gene>
    <name evidence="2" type="ORF">NM203_03440</name>
</gene>